<sequence length="265" mass="30387">MEYGKAKRRRFPCFQLNSQRNGRFAKRSIGLIGAFEEKTSSEARNVYAKFEPLKTLIKDLEPALRNPASTFQRRLITQRKYFRFSGSKLSIGSIFVVSVVLGSKSAWPHVAYAMDGHDILLDDRQLLDASDEEEDPKAFWMFARKLWLPVLFFLTVLTNLDHPIALIAIKIVLLLLSTNPSPLSVYAFVDQLCHQSMRQEPHLYKVKSLYAKRVEVQDYKLLCVARVELKEEMITLVGILGGWWPLPTLFGQRAFSVIRNGALKH</sequence>
<evidence type="ECO:0000256" key="1">
    <source>
        <dbReference type="SAM" id="Phobius"/>
    </source>
</evidence>
<reference evidence="2 3" key="1">
    <citation type="submission" date="2019-06" db="EMBL/GenBank/DDBJ databases">
        <title>A chromosomal-level reference genome of Carpinus fangiana (Coryloideae, Betulaceae).</title>
        <authorList>
            <person name="Yang X."/>
            <person name="Wang Z."/>
            <person name="Zhang L."/>
            <person name="Hao G."/>
            <person name="Liu J."/>
            <person name="Yang Y."/>
        </authorList>
    </citation>
    <scope>NUCLEOTIDE SEQUENCE [LARGE SCALE GENOMIC DNA]</scope>
    <source>
        <strain evidence="2">Cfa_2016G</strain>
        <tissue evidence="2">Leaf</tissue>
    </source>
</reference>
<dbReference type="Proteomes" id="UP000327013">
    <property type="component" value="Chromosome 3"/>
</dbReference>
<organism evidence="2 3">
    <name type="scientific">Carpinus fangiana</name>
    <dbReference type="NCBI Taxonomy" id="176857"/>
    <lineage>
        <taxon>Eukaryota</taxon>
        <taxon>Viridiplantae</taxon>
        <taxon>Streptophyta</taxon>
        <taxon>Embryophyta</taxon>
        <taxon>Tracheophyta</taxon>
        <taxon>Spermatophyta</taxon>
        <taxon>Magnoliopsida</taxon>
        <taxon>eudicotyledons</taxon>
        <taxon>Gunneridae</taxon>
        <taxon>Pentapetalae</taxon>
        <taxon>rosids</taxon>
        <taxon>fabids</taxon>
        <taxon>Fagales</taxon>
        <taxon>Betulaceae</taxon>
        <taxon>Carpinus</taxon>
    </lineage>
</organism>
<keyword evidence="1" id="KW-0812">Transmembrane</keyword>
<accession>A0A5N6QVF4</accession>
<evidence type="ECO:0000313" key="2">
    <source>
        <dbReference type="EMBL" id="KAE8021509.1"/>
    </source>
</evidence>
<feature type="transmembrane region" description="Helical" evidence="1">
    <location>
        <begin position="146"/>
        <end position="176"/>
    </location>
</feature>
<proteinExistence type="predicted"/>
<gene>
    <name evidence="2" type="ORF">FH972_007393</name>
</gene>
<dbReference type="AlphaFoldDB" id="A0A5N6QVF4"/>
<keyword evidence="1" id="KW-0472">Membrane</keyword>
<dbReference type="EMBL" id="CM017323">
    <property type="protein sequence ID" value="KAE8021509.1"/>
    <property type="molecule type" value="Genomic_DNA"/>
</dbReference>
<evidence type="ECO:0000313" key="3">
    <source>
        <dbReference type="Proteomes" id="UP000327013"/>
    </source>
</evidence>
<dbReference type="OrthoDB" id="748084at2759"/>
<protein>
    <submittedName>
        <fullName evidence="2">Uncharacterized protein</fullName>
    </submittedName>
</protein>
<feature type="transmembrane region" description="Helical" evidence="1">
    <location>
        <begin position="81"/>
        <end position="101"/>
    </location>
</feature>
<keyword evidence="3" id="KW-1185">Reference proteome</keyword>
<keyword evidence="1" id="KW-1133">Transmembrane helix</keyword>
<name>A0A5N6QVF4_9ROSI</name>